<dbReference type="GO" id="GO:0003955">
    <property type="term" value="F:NAD(P)H dehydrogenase (quinone) activity"/>
    <property type="evidence" value="ECO:0007669"/>
    <property type="project" value="TreeGrafter"/>
</dbReference>
<keyword evidence="3" id="KW-1185">Reference proteome</keyword>
<evidence type="ECO:0000313" key="3">
    <source>
        <dbReference type="Proteomes" id="UP000655868"/>
    </source>
</evidence>
<feature type="domain" description="Flavodoxin-like" evidence="1">
    <location>
        <begin position="15"/>
        <end position="193"/>
    </location>
</feature>
<sequence>MSEPVSEHNRTSISVVVAYHSGYGHTARQARAVADGVASVAGARVELRNVAELTESLWDALDSADAIVFGSPTYMGSQSSTFQAFAEASAGVWAKQGWRDKLAAGFTTSAGANGDKLHTLSSMVLFAAQHGMTWVNLDLAPGWIYTSTGTADSLNRLGGFVGAMAQAPSDAPPDVAPPSADLRTAEHLGRRVALLARQFAIGKRSIDGNIPAVAVSA</sequence>
<evidence type="ECO:0000313" key="2">
    <source>
        <dbReference type="EMBL" id="MBJ8339669.1"/>
    </source>
</evidence>
<dbReference type="PANTHER" id="PTHR30546">
    <property type="entry name" value="FLAVODOXIN-RELATED PROTEIN WRBA-RELATED"/>
    <property type="match status" value="1"/>
</dbReference>
<dbReference type="InterPro" id="IPR008254">
    <property type="entry name" value="Flavodoxin/NO_synth"/>
</dbReference>
<name>A0A934NQN3_9NOCA</name>
<dbReference type="Gene3D" id="3.40.50.360">
    <property type="match status" value="1"/>
</dbReference>
<dbReference type="AlphaFoldDB" id="A0A934NQN3"/>
<dbReference type="RefSeq" id="WP_199704391.1">
    <property type="nucleotide sequence ID" value="NZ_JAEMNV010000003.1"/>
</dbReference>
<dbReference type="PANTHER" id="PTHR30546:SF23">
    <property type="entry name" value="FLAVOPROTEIN-LIKE PROTEIN YCP4-RELATED"/>
    <property type="match status" value="1"/>
</dbReference>
<evidence type="ECO:0000259" key="1">
    <source>
        <dbReference type="PROSITE" id="PS50902"/>
    </source>
</evidence>
<dbReference type="GO" id="GO:0016020">
    <property type="term" value="C:membrane"/>
    <property type="evidence" value="ECO:0007669"/>
    <property type="project" value="TreeGrafter"/>
</dbReference>
<organism evidence="2 3">
    <name type="scientific">Antrihabitans stalagmiti</name>
    <dbReference type="NCBI Taxonomy" id="2799499"/>
    <lineage>
        <taxon>Bacteria</taxon>
        <taxon>Bacillati</taxon>
        <taxon>Actinomycetota</taxon>
        <taxon>Actinomycetes</taxon>
        <taxon>Mycobacteriales</taxon>
        <taxon>Nocardiaceae</taxon>
        <taxon>Antrihabitans</taxon>
    </lineage>
</organism>
<dbReference type="Proteomes" id="UP000655868">
    <property type="component" value="Unassembled WGS sequence"/>
</dbReference>
<dbReference type="EMBL" id="JAEMNV010000003">
    <property type="protein sequence ID" value="MBJ8339669.1"/>
    <property type="molecule type" value="Genomic_DNA"/>
</dbReference>
<dbReference type="SUPFAM" id="SSF52218">
    <property type="entry name" value="Flavoproteins"/>
    <property type="match status" value="1"/>
</dbReference>
<dbReference type="GO" id="GO:0010181">
    <property type="term" value="F:FMN binding"/>
    <property type="evidence" value="ECO:0007669"/>
    <property type="project" value="InterPro"/>
</dbReference>
<gene>
    <name evidence="2" type="ORF">JGU71_12300</name>
</gene>
<proteinExistence type="predicted"/>
<dbReference type="PROSITE" id="PS50902">
    <property type="entry name" value="FLAVODOXIN_LIKE"/>
    <property type="match status" value="1"/>
</dbReference>
<dbReference type="InterPro" id="IPR029039">
    <property type="entry name" value="Flavoprotein-like_sf"/>
</dbReference>
<comment type="caution">
    <text evidence="2">The sequence shown here is derived from an EMBL/GenBank/DDBJ whole genome shotgun (WGS) entry which is preliminary data.</text>
</comment>
<accession>A0A934NQN3</accession>
<reference evidence="2" key="1">
    <citation type="submission" date="2020-12" db="EMBL/GenBank/DDBJ databases">
        <title>Antrihabitans popcorni sp. nov. and Antrihabitans auranticaus sp. nov., isolated from a larva cave.</title>
        <authorList>
            <person name="Lee S.D."/>
            <person name="Kim I.S."/>
        </authorList>
    </citation>
    <scope>NUCLEOTIDE SEQUENCE</scope>
    <source>
        <strain evidence="2">YC3-6</strain>
    </source>
</reference>
<protein>
    <submittedName>
        <fullName evidence="2">Flavodoxin family protein</fullName>
    </submittedName>
</protein>
<dbReference type="Pfam" id="PF03358">
    <property type="entry name" value="FMN_red"/>
    <property type="match status" value="1"/>
</dbReference>
<dbReference type="InterPro" id="IPR005025">
    <property type="entry name" value="FMN_Rdtase-like_dom"/>
</dbReference>